<accession>A0A1H2DPW3</accession>
<gene>
    <name evidence="1" type="ORF">SAMN04487931_101451</name>
</gene>
<dbReference type="Pfam" id="PF11136">
    <property type="entry name" value="DUF2889"/>
    <property type="match status" value="1"/>
</dbReference>
<dbReference type="AlphaFoldDB" id="A0A1H2DPW3"/>
<dbReference type="Proteomes" id="UP000199608">
    <property type="component" value="Unassembled WGS sequence"/>
</dbReference>
<dbReference type="RefSeq" id="WP_092229986.1">
    <property type="nucleotide sequence ID" value="NZ_FNLL01000001.1"/>
</dbReference>
<protein>
    <recommendedName>
        <fullName evidence="3">DUF2889 domain-containing protein</fullName>
    </recommendedName>
</protein>
<evidence type="ECO:0000313" key="2">
    <source>
        <dbReference type="Proteomes" id="UP000199608"/>
    </source>
</evidence>
<dbReference type="EMBL" id="FNLL01000001">
    <property type="protein sequence ID" value="SDT84937.1"/>
    <property type="molecule type" value="Genomic_DNA"/>
</dbReference>
<name>A0A1H2DPW3_9BACT</name>
<proteinExistence type="predicted"/>
<reference evidence="2" key="1">
    <citation type="submission" date="2016-10" db="EMBL/GenBank/DDBJ databases">
        <authorList>
            <person name="Varghese N."/>
            <person name="Submissions S."/>
        </authorList>
    </citation>
    <scope>NUCLEOTIDE SEQUENCE [LARGE SCALE GENOMIC DNA]</scope>
    <source>
        <strain evidence="2">DSM 3384</strain>
    </source>
</reference>
<keyword evidence="2" id="KW-1185">Reference proteome</keyword>
<organism evidence="1 2">
    <name type="scientific">Desulfobacula phenolica</name>
    <dbReference type="NCBI Taxonomy" id="90732"/>
    <lineage>
        <taxon>Bacteria</taxon>
        <taxon>Pseudomonadati</taxon>
        <taxon>Thermodesulfobacteriota</taxon>
        <taxon>Desulfobacteria</taxon>
        <taxon>Desulfobacterales</taxon>
        <taxon>Desulfobacteraceae</taxon>
        <taxon>Desulfobacula</taxon>
    </lineage>
</organism>
<evidence type="ECO:0008006" key="3">
    <source>
        <dbReference type="Google" id="ProtNLM"/>
    </source>
</evidence>
<evidence type="ECO:0000313" key="1">
    <source>
        <dbReference type="EMBL" id="SDT84937.1"/>
    </source>
</evidence>
<dbReference type="InterPro" id="IPR021312">
    <property type="entry name" value="DUF2889"/>
</dbReference>
<sequence length="187" mass="21265">MLNKIIENKTKIHTRDIQLATYPHTDGQVIVHGILKDQRYTKVFDITGEVKEPGIVHHLDVKLLIKPDPLMIEDVQVQMVHVPLSECTDTLDTVEKLKGLEIKSGFSKSIRDIMGGKKGCSHLCNLIIVMGQEIVQGWLAHDRRKKPLIPKDLDSIREKNFLIDSCRMWTLQGPKVKSLKKAIESNQ</sequence>